<dbReference type="InterPro" id="IPR024524">
    <property type="entry name" value="DUF3800"/>
</dbReference>
<gene>
    <name evidence="1" type="ORF">JVW63_01435</name>
</gene>
<proteinExistence type="predicted"/>
<name>A0ABS2TCK4_9ACTO</name>
<keyword evidence="2" id="KW-1185">Reference proteome</keyword>
<evidence type="ECO:0000313" key="1">
    <source>
        <dbReference type="EMBL" id="MBM9432375.1"/>
    </source>
</evidence>
<dbReference type="Pfam" id="PF12686">
    <property type="entry name" value="DUF3800"/>
    <property type="match status" value="1"/>
</dbReference>
<protein>
    <submittedName>
        <fullName evidence="1">DUF3800 domain-containing protein</fullName>
    </submittedName>
</protein>
<dbReference type="Proteomes" id="UP000705983">
    <property type="component" value="Unassembled WGS sequence"/>
</dbReference>
<dbReference type="EMBL" id="JAFFJS010000001">
    <property type="protein sequence ID" value="MBM9432375.1"/>
    <property type="molecule type" value="Genomic_DNA"/>
</dbReference>
<accession>A0ABS2TCK4</accession>
<dbReference type="RefSeq" id="WP_187995949.1">
    <property type="nucleotide sequence ID" value="NZ_JACEXG010000001.1"/>
</dbReference>
<reference evidence="2" key="1">
    <citation type="submission" date="2021-02" db="EMBL/GenBank/DDBJ databases">
        <title>Leucobacter sp. CX169.</title>
        <authorList>
            <person name="Cheng Y."/>
        </authorList>
    </citation>
    <scope>NUCLEOTIDE SEQUENCE [LARGE SCALE GENOMIC DNA]</scope>
    <source>
        <strain evidence="2">JY899</strain>
    </source>
</reference>
<comment type="caution">
    <text evidence="1">The sequence shown here is derived from an EMBL/GenBank/DDBJ whole genome shotgun (WGS) entry which is preliminary data.</text>
</comment>
<sequence>MNSADFNWQETKKSLLEAFKTPEHAKFIEGVPAHIGRLNEVEIYCDETGCRGFGDKATDWFGMSAVMIPWESVPQARATVMGMRAEINTKRALHWIEHFGGARQERRREAVSRMVAAIPGVKVVYVVCDKRSLISSTDLKNDNDLFYNYAMRLLLERVAQELRGWRGGARKGRLILGSVKNMDHKQSRLYLEHNITYNNTFNTPWENILWPPRWLGTAERDGLQLADLYLGMFRRAIERGSEDKKEARFLLRHGHQIRRGSNGNIMGYGIKMYGDPSFLLSQPWWQDLYHGKSDL</sequence>
<organism evidence="1 2">
    <name type="scientific">Flaviflexus equikiangi</name>
    <dbReference type="NCBI Taxonomy" id="2758573"/>
    <lineage>
        <taxon>Bacteria</taxon>
        <taxon>Bacillati</taxon>
        <taxon>Actinomycetota</taxon>
        <taxon>Actinomycetes</taxon>
        <taxon>Actinomycetales</taxon>
        <taxon>Actinomycetaceae</taxon>
        <taxon>Flaviflexus</taxon>
    </lineage>
</organism>
<evidence type="ECO:0000313" key="2">
    <source>
        <dbReference type="Proteomes" id="UP000705983"/>
    </source>
</evidence>